<accession>A0A2R6WLU5</accession>
<dbReference type="EMBL" id="KZ772748">
    <property type="protein sequence ID" value="PTQ34805.1"/>
    <property type="molecule type" value="Genomic_DNA"/>
</dbReference>
<dbReference type="AlphaFoldDB" id="A0A2R6WLU5"/>
<reference evidence="2" key="1">
    <citation type="journal article" date="2017" name="Cell">
        <title>Insights into land plant evolution garnered from the Marchantia polymorpha genome.</title>
        <authorList>
            <person name="Bowman J.L."/>
            <person name="Kohchi T."/>
            <person name="Yamato K.T."/>
            <person name="Jenkins J."/>
            <person name="Shu S."/>
            <person name="Ishizaki K."/>
            <person name="Yamaoka S."/>
            <person name="Nishihama R."/>
            <person name="Nakamura Y."/>
            <person name="Berger F."/>
            <person name="Adam C."/>
            <person name="Aki S.S."/>
            <person name="Althoff F."/>
            <person name="Araki T."/>
            <person name="Arteaga-Vazquez M.A."/>
            <person name="Balasubrmanian S."/>
            <person name="Barry K."/>
            <person name="Bauer D."/>
            <person name="Boehm C.R."/>
            <person name="Briginshaw L."/>
            <person name="Caballero-Perez J."/>
            <person name="Catarino B."/>
            <person name="Chen F."/>
            <person name="Chiyoda S."/>
            <person name="Chovatia M."/>
            <person name="Davies K.M."/>
            <person name="Delmans M."/>
            <person name="Demura T."/>
            <person name="Dierschke T."/>
            <person name="Dolan L."/>
            <person name="Dorantes-Acosta A.E."/>
            <person name="Eklund D.M."/>
            <person name="Florent S.N."/>
            <person name="Flores-Sandoval E."/>
            <person name="Fujiyama A."/>
            <person name="Fukuzawa H."/>
            <person name="Galik B."/>
            <person name="Grimanelli D."/>
            <person name="Grimwood J."/>
            <person name="Grossniklaus U."/>
            <person name="Hamada T."/>
            <person name="Haseloff J."/>
            <person name="Hetherington A.J."/>
            <person name="Higo A."/>
            <person name="Hirakawa Y."/>
            <person name="Hundley H.N."/>
            <person name="Ikeda Y."/>
            <person name="Inoue K."/>
            <person name="Inoue S.I."/>
            <person name="Ishida S."/>
            <person name="Jia Q."/>
            <person name="Kakita M."/>
            <person name="Kanazawa T."/>
            <person name="Kawai Y."/>
            <person name="Kawashima T."/>
            <person name="Kennedy M."/>
            <person name="Kinose K."/>
            <person name="Kinoshita T."/>
            <person name="Kohara Y."/>
            <person name="Koide E."/>
            <person name="Komatsu K."/>
            <person name="Kopischke S."/>
            <person name="Kubo M."/>
            <person name="Kyozuka J."/>
            <person name="Lagercrantz U."/>
            <person name="Lin S.S."/>
            <person name="Lindquist E."/>
            <person name="Lipzen A.M."/>
            <person name="Lu C.W."/>
            <person name="De Luna E."/>
            <person name="Martienssen R.A."/>
            <person name="Minamino N."/>
            <person name="Mizutani M."/>
            <person name="Mizutani M."/>
            <person name="Mochizuki N."/>
            <person name="Monte I."/>
            <person name="Mosher R."/>
            <person name="Nagasaki H."/>
            <person name="Nakagami H."/>
            <person name="Naramoto S."/>
            <person name="Nishitani K."/>
            <person name="Ohtani M."/>
            <person name="Okamoto T."/>
            <person name="Okumura M."/>
            <person name="Phillips J."/>
            <person name="Pollak B."/>
            <person name="Reinders A."/>
            <person name="Rovekamp M."/>
            <person name="Sano R."/>
            <person name="Sawa S."/>
            <person name="Schmid M.W."/>
            <person name="Shirakawa M."/>
            <person name="Solano R."/>
            <person name="Spunde A."/>
            <person name="Suetsugu N."/>
            <person name="Sugano S."/>
            <person name="Sugiyama A."/>
            <person name="Sun R."/>
            <person name="Suzuki Y."/>
            <person name="Takenaka M."/>
            <person name="Takezawa D."/>
            <person name="Tomogane H."/>
            <person name="Tsuzuki M."/>
            <person name="Ueda T."/>
            <person name="Umeda M."/>
            <person name="Ward J.M."/>
            <person name="Watanabe Y."/>
            <person name="Yazaki K."/>
            <person name="Yokoyama R."/>
            <person name="Yoshitake Y."/>
            <person name="Yotsui I."/>
            <person name="Zachgo S."/>
            <person name="Schmutz J."/>
        </authorList>
    </citation>
    <scope>NUCLEOTIDE SEQUENCE [LARGE SCALE GENOMIC DNA]</scope>
    <source>
        <strain evidence="2">Tak-1</strain>
    </source>
</reference>
<organism evidence="1 2">
    <name type="scientific">Marchantia polymorpha</name>
    <name type="common">Common liverwort</name>
    <name type="synonym">Marchantia aquatica</name>
    <dbReference type="NCBI Taxonomy" id="3197"/>
    <lineage>
        <taxon>Eukaryota</taxon>
        <taxon>Viridiplantae</taxon>
        <taxon>Streptophyta</taxon>
        <taxon>Embryophyta</taxon>
        <taxon>Marchantiophyta</taxon>
        <taxon>Marchantiopsida</taxon>
        <taxon>Marchantiidae</taxon>
        <taxon>Marchantiales</taxon>
        <taxon>Marchantiaceae</taxon>
        <taxon>Marchantia</taxon>
    </lineage>
</organism>
<dbReference type="Proteomes" id="UP000244005">
    <property type="component" value="Unassembled WGS sequence"/>
</dbReference>
<dbReference type="Gramene" id="Mp7g07460.1">
    <property type="protein sequence ID" value="Mp7g07460.1.cds"/>
    <property type="gene ID" value="Mp7g07460"/>
</dbReference>
<proteinExistence type="predicted"/>
<evidence type="ECO:0000313" key="1">
    <source>
        <dbReference type="EMBL" id="PTQ34805.1"/>
    </source>
</evidence>
<evidence type="ECO:0000313" key="2">
    <source>
        <dbReference type="Proteomes" id="UP000244005"/>
    </source>
</evidence>
<sequence length="84" mass="9749">MNAPSIRRLYSYIVLYDDIHGRPRKCMYIPLSMCGYDETAQRWRCSTKPSRSLLIRNVHGAVVSNHRSHQDICSAHDVPSHHRS</sequence>
<protein>
    <submittedName>
        <fullName evidence="1">Uncharacterized protein</fullName>
    </submittedName>
</protein>
<name>A0A2R6WLU5_MARPO</name>
<gene>
    <name evidence="1" type="ORF">MARPO_0076s0048</name>
</gene>
<keyword evidence="2" id="KW-1185">Reference proteome</keyword>